<organism evidence="6 7">
    <name type="scientific">Chitinophaga filiformis</name>
    <name type="common">Myxococcus filiformis</name>
    <name type="synonym">Flexibacter filiformis</name>
    <dbReference type="NCBI Taxonomy" id="104663"/>
    <lineage>
        <taxon>Bacteria</taxon>
        <taxon>Pseudomonadati</taxon>
        <taxon>Bacteroidota</taxon>
        <taxon>Chitinophagia</taxon>
        <taxon>Chitinophagales</taxon>
        <taxon>Chitinophagaceae</taxon>
        <taxon>Chitinophaga</taxon>
    </lineage>
</organism>
<evidence type="ECO:0000256" key="1">
    <source>
        <dbReference type="ARBA" id="ARBA00005189"/>
    </source>
</evidence>
<evidence type="ECO:0000256" key="3">
    <source>
        <dbReference type="ARBA" id="ARBA00023315"/>
    </source>
</evidence>
<dbReference type="GO" id="GO:0006654">
    <property type="term" value="P:phosphatidic acid biosynthetic process"/>
    <property type="evidence" value="ECO:0007669"/>
    <property type="project" value="TreeGrafter"/>
</dbReference>
<comment type="pathway">
    <text evidence="1">Lipid metabolism.</text>
</comment>
<keyword evidence="4" id="KW-1133">Transmembrane helix</keyword>
<reference evidence="6 7" key="1">
    <citation type="submission" date="2016-10" db="EMBL/GenBank/DDBJ databases">
        <authorList>
            <person name="de Groot N.N."/>
        </authorList>
    </citation>
    <scope>NUCLEOTIDE SEQUENCE [LARGE SCALE GENOMIC DNA]</scope>
    <source>
        <strain evidence="6 7">DSM 527</strain>
    </source>
</reference>
<dbReference type="Proteomes" id="UP000199045">
    <property type="component" value="Unassembled WGS sequence"/>
</dbReference>
<dbReference type="EMBL" id="FNBN01000009">
    <property type="protein sequence ID" value="SDH15602.1"/>
    <property type="molecule type" value="Genomic_DNA"/>
</dbReference>
<sequence>MKWLKNLLARLYAAYALILFICTMLIMLLPMWLVSLLPSPRNIRYFMALGRGWMHVYMPLIFCPVRRKGTEYFKSKETYIIVCNHNSMVDIPATTYAIPAGSKSLAKKEMEKTPIFGIMYKVGSVLVDRHDPESRKGSVLEMKRVLQEGVHMLLYPEGTRNKTDQPLKSFYDGAFTLSIETGKPILPAVIFNTRKILPPGKVFYALPHAVDVHFLPPIYPDGLTLADTESLKEKVFKTMWEHIEQNW</sequence>
<keyword evidence="3 6" id="KW-0012">Acyltransferase</keyword>
<dbReference type="SMART" id="SM00563">
    <property type="entry name" value="PlsC"/>
    <property type="match status" value="1"/>
</dbReference>
<keyword evidence="2 6" id="KW-0808">Transferase</keyword>
<name>A0A1G8A3S3_CHIFI</name>
<evidence type="ECO:0000256" key="2">
    <source>
        <dbReference type="ARBA" id="ARBA00022679"/>
    </source>
</evidence>
<dbReference type="PANTHER" id="PTHR10434">
    <property type="entry name" value="1-ACYL-SN-GLYCEROL-3-PHOSPHATE ACYLTRANSFERASE"/>
    <property type="match status" value="1"/>
</dbReference>
<dbReference type="RefSeq" id="WP_089836868.1">
    <property type="nucleotide sequence ID" value="NZ_FNBN01000009.1"/>
</dbReference>
<evidence type="ECO:0000259" key="5">
    <source>
        <dbReference type="SMART" id="SM00563"/>
    </source>
</evidence>
<accession>A0A1G8A3S3</accession>
<dbReference type="STRING" id="104663.SAMN04488121_109110"/>
<evidence type="ECO:0000256" key="4">
    <source>
        <dbReference type="SAM" id="Phobius"/>
    </source>
</evidence>
<dbReference type="SUPFAM" id="SSF69593">
    <property type="entry name" value="Glycerol-3-phosphate (1)-acyltransferase"/>
    <property type="match status" value="1"/>
</dbReference>
<protein>
    <submittedName>
        <fullName evidence="6">1-acyl-sn-glycerol-3-phosphate acyltransferase</fullName>
    </submittedName>
</protein>
<gene>
    <name evidence="6" type="ORF">SAMN04488121_109110</name>
</gene>
<proteinExistence type="predicted"/>
<keyword evidence="4" id="KW-0812">Transmembrane</keyword>
<dbReference type="InterPro" id="IPR002123">
    <property type="entry name" value="Plipid/glycerol_acylTrfase"/>
</dbReference>
<dbReference type="Pfam" id="PF01553">
    <property type="entry name" value="Acyltransferase"/>
    <property type="match status" value="1"/>
</dbReference>
<dbReference type="GO" id="GO:0003841">
    <property type="term" value="F:1-acylglycerol-3-phosphate O-acyltransferase activity"/>
    <property type="evidence" value="ECO:0007669"/>
    <property type="project" value="TreeGrafter"/>
</dbReference>
<evidence type="ECO:0000313" key="6">
    <source>
        <dbReference type="EMBL" id="SDH15602.1"/>
    </source>
</evidence>
<feature type="transmembrane region" description="Helical" evidence="4">
    <location>
        <begin position="12"/>
        <end position="33"/>
    </location>
</feature>
<dbReference type="AlphaFoldDB" id="A0A1G8A3S3"/>
<evidence type="ECO:0000313" key="7">
    <source>
        <dbReference type="Proteomes" id="UP000199045"/>
    </source>
</evidence>
<dbReference type="PANTHER" id="PTHR10434:SF11">
    <property type="entry name" value="1-ACYL-SN-GLYCEROL-3-PHOSPHATE ACYLTRANSFERASE"/>
    <property type="match status" value="1"/>
</dbReference>
<keyword evidence="4" id="KW-0472">Membrane</keyword>
<dbReference type="OrthoDB" id="9803035at2"/>
<feature type="domain" description="Phospholipid/glycerol acyltransferase" evidence="5">
    <location>
        <begin position="79"/>
        <end position="193"/>
    </location>
</feature>
<dbReference type="CDD" id="cd07989">
    <property type="entry name" value="LPLAT_AGPAT-like"/>
    <property type="match status" value="1"/>
</dbReference>